<accession>A0A9N9BAV0</accession>
<evidence type="ECO:0000256" key="4">
    <source>
        <dbReference type="ARBA" id="ARBA00023136"/>
    </source>
</evidence>
<feature type="transmembrane region" description="Helical" evidence="5">
    <location>
        <begin position="279"/>
        <end position="298"/>
    </location>
</feature>
<feature type="transmembrane region" description="Helical" evidence="5">
    <location>
        <begin position="243"/>
        <end position="267"/>
    </location>
</feature>
<feature type="transmembrane region" description="Helical" evidence="5">
    <location>
        <begin position="375"/>
        <end position="394"/>
    </location>
</feature>
<dbReference type="InterPro" id="IPR050186">
    <property type="entry name" value="TPT_transporter"/>
</dbReference>
<feature type="domain" description="Sugar phosphate transporter" evidence="6">
    <location>
        <begin position="94"/>
        <end position="392"/>
    </location>
</feature>
<evidence type="ECO:0000313" key="7">
    <source>
        <dbReference type="EMBL" id="CAG8561398.1"/>
    </source>
</evidence>
<feature type="transmembrane region" description="Helical" evidence="5">
    <location>
        <begin position="120"/>
        <end position="142"/>
    </location>
</feature>
<comment type="caution">
    <text evidence="7">The sequence shown here is derived from an EMBL/GenBank/DDBJ whole genome shotgun (WGS) entry which is preliminary data.</text>
</comment>
<evidence type="ECO:0000256" key="2">
    <source>
        <dbReference type="ARBA" id="ARBA00022692"/>
    </source>
</evidence>
<sequence length="420" mass="46743">MESNESILLQPIRHLTSVKDSENPKSQFTSVECLSKSSRPLLPSSSTLIINLPDNSTTGIDRSPNTMQTFLPEINSKSQSPIFTWNNAFRNISFIISWYFFSTALSFYNKALVGKDKFDLDLPLFVSAMHTGSHFLITLVLMSGSLPSIYKRPEGKSVSINRYFTKVVPCALAAAFEICMANASLMYITLSFYTMVKSSTPIWVLIFAFMFGLENPRIILVFIISVISIGVIMTVFGETAFNLTGFLLVLGAAISSGLRWSLTQMLLQQEESMNNPIATLYYISPVMFIMMTILSLIFERPYNEFGHSKHFKDFETFLKTLGLMLIGGILAFCMTMSEFALIKNTSTVTLSVAGISKEVVVIMLSVLIYQDILTPLNILGLVVSIAGIAGYNYYKISKSSQDVKGHYQAVPSHKNESTID</sequence>
<evidence type="ECO:0000256" key="1">
    <source>
        <dbReference type="ARBA" id="ARBA00004141"/>
    </source>
</evidence>
<dbReference type="GO" id="GO:0016020">
    <property type="term" value="C:membrane"/>
    <property type="evidence" value="ECO:0007669"/>
    <property type="project" value="UniProtKB-SubCell"/>
</dbReference>
<dbReference type="Proteomes" id="UP000789759">
    <property type="component" value="Unassembled WGS sequence"/>
</dbReference>
<feature type="transmembrane region" description="Helical" evidence="5">
    <location>
        <begin position="218"/>
        <end position="237"/>
    </location>
</feature>
<feature type="transmembrane region" description="Helical" evidence="5">
    <location>
        <begin position="318"/>
        <end position="341"/>
    </location>
</feature>
<keyword evidence="2 5" id="KW-0812">Transmembrane</keyword>
<dbReference type="Pfam" id="PF03151">
    <property type="entry name" value="TPT"/>
    <property type="match status" value="1"/>
</dbReference>
<keyword evidence="3 5" id="KW-1133">Transmembrane helix</keyword>
<dbReference type="AlphaFoldDB" id="A0A9N9BAV0"/>
<feature type="transmembrane region" description="Helical" evidence="5">
    <location>
        <begin position="190"/>
        <end position="211"/>
    </location>
</feature>
<comment type="subcellular location">
    <subcellularLocation>
        <location evidence="1">Membrane</location>
        <topology evidence="1">Multi-pass membrane protein</topology>
    </subcellularLocation>
</comment>
<feature type="transmembrane region" description="Helical" evidence="5">
    <location>
        <begin position="348"/>
        <end position="369"/>
    </location>
</feature>
<keyword evidence="8" id="KW-1185">Reference proteome</keyword>
<evidence type="ECO:0000259" key="6">
    <source>
        <dbReference type="Pfam" id="PF03151"/>
    </source>
</evidence>
<protein>
    <submittedName>
        <fullName evidence="7">5636_t:CDS:1</fullName>
    </submittedName>
</protein>
<keyword evidence="4 5" id="KW-0472">Membrane</keyword>
<gene>
    <name evidence="7" type="ORF">CPELLU_LOCUS5217</name>
</gene>
<feature type="transmembrane region" description="Helical" evidence="5">
    <location>
        <begin position="88"/>
        <end position="108"/>
    </location>
</feature>
<dbReference type="OrthoDB" id="6418713at2759"/>
<evidence type="ECO:0000256" key="3">
    <source>
        <dbReference type="ARBA" id="ARBA00022989"/>
    </source>
</evidence>
<feature type="transmembrane region" description="Helical" evidence="5">
    <location>
        <begin position="163"/>
        <end position="184"/>
    </location>
</feature>
<dbReference type="InterPro" id="IPR004853">
    <property type="entry name" value="Sugar_P_trans_dom"/>
</dbReference>
<proteinExistence type="predicted"/>
<evidence type="ECO:0000256" key="5">
    <source>
        <dbReference type="SAM" id="Phobius"/>
    </source>
</evidence>
<dbReference type="PANTHER" id="PTHR11132">
    <property type="entry name" value="SOLUTE CARRIER FAMILY 35"/>
    <property type="match status" value="1"/>
</dbReference>
<evidence type="ECO:0000313" key="8">
    <source>
        <dbReference type="Proteomes" id="UP000789759"/>
    </source>
</evidence>
<organism evidence="7 8">
    <name type="scientific">Cetraspora pellucida</name>
    <dbReference type="NCBI Taxonomy" id="1433469"/>
    <lineage>
        <taxon>Eukaryota</taxon>
        <taxon>Fungi</taxon>
        <taxon>Fungi incertae sedis</taxon>
        <taxon>Mucoromycota</taxon>
        <taxon>Glomeromycotina</taxon>
        <taxon>Glomeromycetes</taxon>
        <taxon>Diversisporales</taxon>
        <taxon>Gigasporaceae</taxon>
        <taxon>Cetraspora</taxon>
    </lineage>
</organism>
<reference evidence="7" key="1">
    <citation type="submission" date="2021-06" db="EMBL/GenBank/DDBJ databases">
        <authorList>
            <person name="Kallberg Y."/>
            <person name="Tangrot J."/>
            <person name="Rosling A."/>
        </authorList>
    </citation>
    <scope>NUCLEOTIDE SEQUENCE</scope>
    <source>
        <strain evidence="7">FL966</strain>
    </source>
</reference>
<name>A0A9N9BAV0_9GLOM</name>
<dbReference type="EMBL" id="CAJVQA010002944">
    <property type="protein sequence ID" value="CAG8561398.1"/>
    <property type="molecule type" value="Genomic_DNA"/>
</dbReference>